<feature type="binding site" evidence="2">
    <location>
        <position position="343"/>
    </location>
    <ligand>
        <name>substrate</name>
    </ligand>
</feature>
<dbReference type="InterPro" id="IPR036921">
    <property type="entry name" value="PurM-like_N_sf"/>
</dbReference>
<protein>
    <recommendedName>
        <fullName evidence="2">Thiamine-monophosphate kinase</fullName>
        <shortName evidence="2">TMP kinase</shortName>
        <shortName evidence="2">Thiamine-phosphate kinase</shortName>
        <ecNumber evidence="2">2.7.4.16</ecNumber>
    </recommendedName>
</protein>
<comment type="function">
    <text evidence="2">Catalyzes the ATP-dependent phosphorylation of thiamine-monophosphate (TMP) to form thiamine-pyrophosphate (TPP), the active form of vitamin B1.</text>
</comment>
<proteinExistence type="inferred from homology"/>
<feature type="binding site" evidence="2">
    <location>
        <position position="241"/>
    </location>
    <ligand>
        <name>Mg(2+)</name>
        <dbReference type="ChEBI" id="CHEBI:18420"/>
        <label>5</label>
    </ligand>
</feature>
<feature type="binding site" evidence="2">
    <location>
        <begin position="134"/>
        <end position="135"/>
    </location>
    <ligand>
        <name>ATP</name>
        <dbReference type="ChEBI" id="CHEBI:30616"/>
    </ligand>
</feature>
<feature type="binding site" evidence="2">
    <location>
        <position position="58"/>
    </location>
    <ligand>
        <name>Mg(2+)</name>
        <dbReference type="ChEBI" id="CHEBI:18420"/>
        <label>2</label>
    </ligand>
</feature>
<feature type="binding site" evidence="2">
    <location>
        <position position="87"/>
    </location>
    <ligand>
        <name>Mg(2+)</name>
        <dbReference type="ChEBI" id="CHEBI:18420"/>
        <label>4</label>
    </ligand>
</feature>
<dbReference type="EC" id="2.7.4.16" evidence="2"/>
<evidence type="ECO:0000256" key="1">
    <source>
        <dbReference type="ARBA" id="ARBA00022977"/>
    </source>
</evidence>
<comment type="catalytic activity">
    <reaction evidence="2">
        <text>thiamine phosphate + ATP = thiamine diphosphate + ADP</text>
        <dbReference type="Rhea" id="RHEA:15913"/>
        <dbReference type="ChEBI" id="CHEBI:30616"/>
        <dbReference type="ChEBI" id="CHEBI:37575"/>
        <dbReference type="ChEBI" id="CHEBI:58937"/>
        <dbReference type="ChEBI" id="CHEBI:456216"/>
        <dbReference type="EC" id="2.7.4.16"/>
    </reaction>
</comment>
<comment type="pathway">
    <text evidence="2">Cofactor biosynthesis; thiamine diphosphate biosynthesis; thiamine diphosphate from thiamine phosphate: step 1/1.</text>
</comment>
<feature type="binding site" evidence="2">
    <location>
        <position position="42"/>
    </location>
    <ligand>
        <name>Mg(2+)</name>
        <dbReference type="ChEBI" id="CHEBI:18420"/>
        <label>3</label>
    </ligand>
</feature>
<feature type="binding site" evidence="2">
    <location>
        <position position="240"/>
    </location>
    <ligand>
        <name>ATP</name>
        <dbReference type="ChEBI" id="CHEBI:30616"/>
    </ligand>
</feature>
<gene>
    <name evidence="2 5" type="primary">thiL</name>
    <name evidence="5" type="ORF">JJQ60_17875</name>
</gene>
<keyword evidence="1 2" id="KW-0784">Thiamine biosynthesis</keyword>
<keyword evidence="6" id="KW-1185">Reference proteome</keyword>
<dbReference type="Gene3D" id="3.90.650.10">
    <property type="entry name" value="PurM-like C-terminal domain"/>
    <property type="match status" value="1"/>
</dbReference>
<dbReference type="PANTHER" id="PTHR30270">
    <property type="entry name" value="THIAMINE-MONOPHOSPHATE KINASE"/>
    <property type="match status" value="1"/>
</dbReference>
<evidence type="ECO:0000313" key="6">
    <source>
        <dbReference type="Proteomes" id="UP000651057"/>
    </source>
</evidence>
<keyword evidence="2" id="KW-0479">Metal-binding</keyword>
<feature type="domain" description="PurM-like C-terminal" evidence="4">
    <location>
        <begin position="166"/>
        <end position="325"/>
    </location>
</feature>
<dbReference type="InterPro" id="IPR036676">
    <property type="entry name" value="PurM-like_C_sf"/>
</dbReference>
<dbReference type="NCBIfam" id="TIGR01379">
    <property type="entry name" value="thiL"/>
    <property type="match status" value="1"/>
</dbReference>
<evidence type="ECO:0000256" key="2">
    <source>
        <dbReference type="HAMAP-Rule" id="MF_02128"/>
    </source>
</evidence>
<dbReference type="GO" id="GO:0009030">
    <property type="term" value="F:thiamine-phosphate kinase activity"/>
    <property type="evidence" value="ECO:0007669"/>
    <property type="project" value="UniProtKB-UniRule"/>
</dbReference>
<keyword evidence="2" id="KW-0460">Magnesium</keyword>
<dbReference type="GO" id="GO:0005524">
    <property type="term" value="F:ATP binding"/>
    <property type="evidence" value="ECO:0007669"/>
    <property type="project" value="UniProtKB-UniRule"/>
</dbReference>
<evidence type="ECO:0000259" key="3">
    <source>
        <dbReference type="Pfam" id="PF00586"/>
    </source>
</evidence>
<keyword evidence="2 5" id="KW-0808">Transferase</keyword>
<dbReference type="InterPro" id="IPR010918">
    <property type="entry name" value="PurM-like_C_dom"/>
</dbReference>
<feature type="binding site" evidence="2">
    <location>
        <position position="161"/>
    </location>
    <ligand>
        <name>ATP</name>
        <dbReference type="ChEBI" id="CHEBI:30616"/>
    </ligand>
</feature>
<dbReference type="PANTHER" id="PTHR30270:SF0">
    <property type="entry name" value="THIAMINE-MONOPHOSPHATE KINASE"/>
    <property type="match status" value="1"/>
</dbReference>
<dbReference type="SUPFAM" id="SSF55326">
    <property type="entry name" value="PurM N-terminal domain-like"/>
    <property type="match status" value="1"/>
</dbReference>
<dbReference type="EMBL" id="JAERQJ010000008">
    <property type="protein sequence ID" value="MBL0685408.1"/>
    <property type="molecule type" value="Genomic_DNA"/>
</dbReference>
<dbReference type="CDD" id="cd02194">
    <property type="entry name" value="ThiL"/>
    <property type="match status" value="1"/>
</dbReference>
<evidence type="ECO:0000313" key="5">
    <source>
        <dbReference type="EMBL" id="MBL0685408.1"/>
    </source>
</evidence>
<feature type="binding site" evidence="2">
    <location>
        <position position="117"/>
    </location>
    <ligand>
        <name>ATP</name>
        <dbReference type="ChEBI" id="CHEBI:30616"/>
    </ligand>
</feature>
<keyword evidence="2" id="KW-0067">ATP-binding</keyword>
<keyword evidence="2" id="KW-0547">Nucleotide-binding</keyword>
<dbReference type="HAMAP" id="MF_02128">
    <property type="entry name" value="TMP_kinase"/>
    <property type="match status" value="1"/>
</dbReference>
<feature type="binding site" evidence="2">
    <location>
        <position position="58"/>
    </location>
    <ligand>
        <name>Mg(2+)</name>
        <dbReference type="ChEBI" id="CHEBI:18420"/>
        <label>1</label>
    </ligand>
</feature>
<dbReference type="GO" id="GO:0009229">
    <property type="term" value="P:thiamine diphosphate biosynthetic process"/>
    <property type="evidence" value="ECO:0007669"/>
    <property type="project" value="UniProtKB-UniRule"/>
</dbReference>
<feature type="binding site" evidence="2">
    <location>
        <position position="135"/>
    </location>
    <ligand>
        <name>Mg(2+)</name>
        <dbReference type="ChEBI" id="CHEBI:18420"/>
        <label>1</label>
    </ligand>
</feature>
<feature type="binding site" evidence="2">
    <location>
        <position position="65"/>
    </location>
    <ligand>
        <name>substrate</name>
    </ligand>
</feature>
<feature type="binding site" evidence="2">
    <location>
        <position position="87"/>
    </location>
    <ligand>
        <name>Mg(2+)</name>
        <dbReference type="ChEBI" id="CHEBI:18420"/>
        <label>2</label>
    </ligand>
</feature>
<dbReference type="Proteomes" id="UP000651057">
    <property type="component" value="Unassembled WGS sequence"/>
</dbReference>
<comment type="similarity">
    <text evidence="2">Belongs to the thiamine-monophosphate kinase family.</text>
</comment>
<dbReference type="GO" id="GO:0000287">
    <property type="term" value="F:magnesium ion binding"/>
    <property type="evidence" value="ECO:0007669"/>
    <property type="project" value="UniProtKB-UniRule"/>
</dbReference>
<feature type="binding site" evidence="2">
    <location>
        <position position="56"/>
    </location>
    <ligand>
        <name>Mg(2+)</name>
        <dbReference type="ChEBI" id="CHEBI:18420"/>
        <label>4</label>
    </ligand>
</feature>
<comment type="miscellaneous">
    <text evidence="2">Reaction mechanism of ThiL seems to utilize a direct, inline transfer of the gamma-phosphate of ATP to TMP rather than a phosphorylated enzyme intermediate.</text>
</comment>
<sequence length="348" mass="38154">MIEDKNTSKTPISELGEFGLINHLTKNLGIKQKTSDFGIGDDAAVLDFKNKKCVLTTDLLIEGVHFDLAYVPLKHLGYKAVMVNLSDVYAMNATASQITVSIAVSNRFPLEALEELYAGIETAAKIYNIDVVGGDTTSSTTGLIISITAIGHANKEDLVYRNGANENDLLVVTGDLGAAYMGLQILEREKQVFEVNPNSQPDLDQYTYLIERQLKPEARKDIPELLKALDVKPTSMIDISDGLSSEVIHLCTQSNVGVNLYEEKIPLDPAVISVCEEFKLNSTTVALNGGEDYELLFTIKQEDYPKIKANPNLTVIGHITDKKSGIGLVTRANEKIQLQAQGWNPIKE</sequence>
<dbReference type="AlphaFoldDB" id="A0A937DC96"/>
<organism evidence="5 6">
    <name type="scientific">Aquimarina mytili</name>
    <dbReference type="NCBI Taxonomy" id="874423"/>
    <lineage>
        <taxon>Bacteria</taxon>
        <taxon>Pseudomonadati</taxon>
        <taxon>Bacteroidota</taxon>
        <taxon>Flavobacteriia</taxon>
        <taxon>Flavobacteriales</taxon>
        <taxon>Flavobacteriaceae</taxon>
        <taxon>Aquimarina</taxon>
    </lineage>
</organism>
<feature type="binding site" evidence="2">
    <location>
        <position position="42"/>
    </location>
    <ligand>
        <name>Mg(2+)</name>
        <dbReference type="ChEBI" id="CHEBI:18420"/>
        <label>4</label>
    </ligand>
</feature>
<dbReference type="SUPFAM" id="SSF56042">
    <property type="entry name" value="PurM C-terminal domain-like"/>
    <property type="match status" value="1"/>
</dbReference>
<feature type="binding site" evidence="2">
    <location>
        <position position="238"/>
    </location>
    <ligand>
        <name>Mg(2+)</name>
        <dbReference type="ChEBI" id="CHEBI:18420"/>
        <label>3</label>
    </ligand>
</feature>
<dbReference type="InterPro" id="IPR006283">
    <property type="entry name" value="ThiL-like"/>
</dbReference>
<keyword evidence="2 5" id="KW-0418">Kinase</keyword>
<dbReference type="Gene3D" id="3.30.1330.10">
    <property type="entry name" value="PurM-like, N-terminal domain"/>
    <property type="match status" value="1"/>
</dbReference>
<dbReference type="GO" id="GO:0009228">
    <property type="term" value="P:thiamine biosynthetic process"/>
    <property type="evidence" value="ECO:0007669"/>
    <property type="project" value="UniProtKB-KW"/>
</dbReference>
<feature type="binding site" evidence="2">
    <location>
        <position position="57"/>
    </location>
    <ligand>
        <name>Mg(2+)</name>
        <dbReference type="ChEBI" id="CHEBI:18420"/>
        <label>1</label>
    </ligand>
</feature>
<dbReference type="Pfam" id="PF00586">
    <property type="entry name" value="AIRS"/>
    <property type="match status" value="1"/>
</dbReference>
<dbReference type="Pfam" id="PF02769">
    <property type="entry name" value="AIRS_C"/>
    <property type="match status" value="1"/>
</dbReference>
<feature type="binding site" evidence="2">
    <location>
        <position position="87"/>
    </location>
    <ligand>
        <name>Mg(2+)</name>
        <dbReference type="ChEBI" id="CHEBI:18420"/>
        <label>3</label>
    </ligand>
</feature>
<dbReference type="PIRSF" id="PIRSF005303">
    <property type="entry name" value="Thiam_monoph_kin"/>
    <property type="match status" value="1"/>
</dbReference>
<comment type="caution">
    <text evidence="5">The sequence shown here is derived from an EMBL/GenBank/DDBJ whole genome shotgun (WGS) entry which is preliminary data.</text>
</comment>
<reference evidence="5" key="1">
    <citation type="submission" date="2021-01" db="EMBL/GenBank/DDBJ databases">
        <authorList>
            <person name="Zhong Y.L."/>
        </authorList>
    </citation>
    <scope>NUCLEOTIDE SEQUENCE</scope>
    <source>
        <strain evidence="5">KCTC 23302</strain>
    </source>
</reference>
<accession>A0A937DC96</accession>
<dbReference type="InterPro" id="IPR016188">
    <property type="entry name" value="PurM-like_N"/>
</dbReference>
<feature type="binding site" evidence="2">
    <location>
        <position position="291"/>
    </location>
    <ligand>
        <name>substrate</name>
    </ligand>
</feature>
<feature type="domain" description="PurM-like N-terminal" evidence="3">
    <location>
        <begin position="40"/>
        <end position="152"/>
    </location>
</feature>
<dbReference type="RefSeq" id="WP_201923483.1">
    <property type="nucleotide sequence ID" value="NZ_BAABAX010000002.1"/>
</dbReference>
<evidence type="ECO:0000259" key="4">
    <source>
        <dbReference type="Pfam" id="PF02769"/>
    </source>
</evidence>
<name>A0A937DC96_9FLAO</name>